<gene>
    <name evidence="2" type="ORF">ATNIH1004_010640</name>
</gene>
<accession>A0A5M9MA19</accession>
<sequence length="63" mass="7098">MAPTRRHSEDTIPHHPTAVHWKTSVDIRLNSGLLPQYIPSEDSIEFPQSSPGPRPLFDCPYSS</sequence>
<proteinExistence type="predicted"/>
<dbReference type="GeneID" id="54333341"/>
<feature type="region of interest" description="Disordered" evidence="1">
    <location>
        <begin position="41"/>
        <end position="63"/>
    </location>
</feature>
<dbReference type="AlphaFoldDB" id="A0A5M9MA19"/>
<evidence type="ECO:0000313" key="2">
    <source>
        <dbReference type="EMBL" id="KAA8643865.1"/>
    </source>
</evidence>
<dbReference type="Proteomes" id="UP000324241">
    <property type="component" value="Unassembled WGS sequence"/>
</dbReference>
<organism evidence="2 3">
    <name type="scientific">Aspergillus tanneri</name>
    <dbReference type="NCBI Taxonomy" id="1220188"/>
    <lineage>
        <taxon>Eukaryota</taxon>
        <taxon>Fungi</taxon>
        <taxon>Dikarya</taxon>
        <taxon>Ascomycota</taxon>
        <taxon>Pezizomycotina</taxon>
        <taxon>Eurotiomycetes</taxon>
        <taxon>Eurotiomycetidae</taxon>
        <taxon>Eurotiales</taxon>
        <taxon>Aspergillaceae</taxon>
        <taxon>Aspergillus</taxon>
        <taxon>Aspergillus subgen. Circumdati</taxon>
    </lineage>
</organism>
<evidence type="ECO:0000313" key="3">
    <source>
        <dbReference type="Proteomes" id="UP000324241"/>
    </source>
</evidence>
<reference evidence="2 3" key="1">
    <citation type="submission" date="2019-08" db="EMBL/GenBank/DDBJ databases">
        <title>The genome sequence of a newly discovered highly antifungal drug resistant Aspergillus species, Aspergillus tanneri NIH 1004.</title>
        <authorList>
            <person name="Mounaud S."/>
            <person name="Singh I."/>
            <person name="Joardar V."/>
            <person name="Pakala S."/>
            <person name="Pakala S."/>
            <person name="Venepally P."/>
            <person name="Chung J.K."/>
            <person name="Losada L."/>
            <person name="Nierman W.C."/>
        </authorList>
    </citation>
    <scope>NUCLEOTIDE SEQUENCE [LARGE SCALE GENOMIC DNA]</scope>
    <source>
        <strain evidence="2 3">NIH1004</strain>
    </source>
</reference>
<name>A0A5M9MA19_9EURO</name>
<dbReference type="RefSeq" id="XP_033423226.1">
    <property type="nucleotide sequence ID" value="XM_033575208.1"/>
</dbReference>
<protein>
    <submittedName>
        <fullName evidence="2">Uncharacterized protein</fullName>
    </submittedName>
</protein>
<dbReference type="EMBL" id="QUQM01000005">
    <property type="protein sequence ID" value="KAA8643865.1"/>
    <property type="molecule type" value="Genomic_DNA"/>
</dbReference>
<comment type="caution">
    <text evidence="2">The sequence shown here is derived from an EMBL/GenBank/DDBJ whole genome shotgun (WGS) entry which is preliminary data.</text>
</comment>
<evidence type="ECO:0000256" key="1">
    <source>
        <dbReference type="SAM" id="MobiDB-lite"/>
    </source>
</evidence>